<comment type="caution">
    <text evidence="1">The sequence shown here is derived from an EMBL/GenBank/DDBJ whole genome shotgun (WGS) entry which is preliminary data.</text>
</comment>
<sequence length="66" mass="7761">MGTVKVPNFKNSVDPSANRKDFIIERIYLKFDNHLCYNKSNREIAEERPFNAKKEKSWIRSSASKI</sequence>
<gene>
    <name evidence="1" type="ORF">A2227_03610</name>
</gene>
<proteinExistence type="predicted"/>
<dbReference type="EMBL" id="MFGB01000016">
    <property type="protein sequence ID" value="OGF26342.1"/>
    <property type="molecule type" value="Genomic_DNA"/>
</dbReference>
<dbReference type="Proteomes" id="UP000178367">
    <property type="component" value="Unassembled WGS sequence"/>
</dbReference>
<organism evidence="1 2">
    <name type="scientific">Candidatus Falkowbacteria bacterium RIFOXYA2_FULL_47_19</name>
    <dbReference type="NCBI Taxonomy" id="1797994"/>
    <lineage>
        <taxon>Bacteria</taxon>
        <taxon>Candidatus Falkowiibacteriota</taxon>
    </lineage>
</organism>
<accession>A0A1F5SI71</accession>
<evidence type="ECO:0000313" key="2">
    <source>
        <dbReference type="Proteomes" id="UP000178367"/>
    </source>
</evidence>
<dbReference type="STRING" id="1797994.A2227_03610"/>
<dbReference type="AlphaFoldDB" id="A0A1F5SI71"/>
<reference evidence="1 2" key="1">
    <citation type="journal article" date="2016" name="Nat. Commun.">
        <title>Thousands of microbial genomes shed light on interconnected biogeochemical processes in an aquifer system.</title>
        <authorList>
            <person name="Anantharaman K."/>
            <person name="Brown C.T."/>
            <person name="Hug L.A."/>
            <person name="Sharon I."/>
            <person name="Castelle C.J."/>
            <person name="Probst A.J."/>
            <person name="Thomas B.C."/>
            <person name="Singh A."/>
            <person name="Wilkins M.J."/>
            <person name="Karaoz U."/>
            <person name="Brodie E.L."/>
            <person name="Williams K.H."/>
            <person name="Hubbard S.S."/>
            <person name="Banfield J.F."/>
        </authorList>
    </citation>
    <scope>NUCLEOTIDE SEQUENCE [LARGE SCALE GENOMIC DNA]</scope>
</reference>
<name>A0A1F5SI71_9BACT</name>
<evidence type="ECO:0000313" key="1">
    <source>
        <dbReference type="EMBL" id="OGF26342.1"/>
    </source>
</evidence>
<protein>
    <submittedName>
        <fullName evidence="1">Uncharacterized protein</fullName>
    </submittedName>
</protein>